<dbReference type="EMBL" id="UZAK01044125">
    <property type="protein sequence ID" value="VDP71939.1"/>
    <property type="molecule type" value="Genomic_DNA"/>
</dbReference>
<evidence type="ECO:0000256" key="1">
    <source>
        <dbReference type="SAM" id="MobiDB-lite"/>
    </source>
</evidence>
<keyword evidence="3" id="KW-1185">Reference proteome</keyword>
<proteinExistence type="predicted"/>
<dbReference type="AlphaFoldDB" id="A0A183KZ57"/>
<protein>
    <submittedName>
        <fullName evidence="4">CTNNB1_binding domain-containing protein</fullName>
    </submittedName>
</protein>
<gene>
    <name evidence="2" type="ORF">SCUD_LOCUS20354</name>
</gene>
<name>A0A183KZ57_9TREM</name>
<accession>A0A183KZ57</accession>
<sequence>MNEEEDLEVDSTYIEENTQLRHNASPHTESSRPKEEESKSKEYIVPSNGDRHDKNEQQLDRSRKEGVGQNGLQNAGRRPMLHWE</sequence>
<feature type="compositionally biased region" description="Basic and acidic residues" evidence="1">
    <location>
        <begin position="49"/>
        <end position="66"/>
    </location>
</feature>
<feature type="compositionally biased region" description="Basic and acidic residues" evidence="1">
    <location>
        <begin position="29"/>
        <end position="42"/>
    </location>
</feature>
<dbReference type="Proteomes" id="UP000279833">
    <property type="component" value="Unassembled WGS sequence"/>
</dbReference>
<feature type="region of interest" description="Disordered" evidence="1">
    <location>
        <begin position="1"/>
        <end position="84"/>
    </location>
</feature>
<organism evidence="4">
    <name type="scientific">Schistosoma curassoni</name>
    <dbReference type="NCBI Taxonomy" id="6186"/>
    <lineage>
        <taxon>Eukaryota</taxon>
        <taxon>Metazoa</taxon>
        <taxon>Spiralia</taxon>
        <taxon>Lophotrochozoa</taxon>
        <taxon>Platyhelminthes</taxon>
        <taxon>Trematoda</taxon>
        <taxon>Digenea</taxon>
        <taxon>Strigeidida</taxon>
        <taxon>Schistosomatoidea</taxon>
        <taxon>Schistosomatidae</taxon>
        <taxon>Schistosoma</taxon>
    </lineage>
</organism>
<evidence type="ECO:0000313" key="4">
    <source>
        <dbReference type="WBParaSite" id="SCUD_0002035701-mRNA-1"/>
    </source>
</evidence>
<reference evidence="4" key="1">
    <citation type="submission" date="2016-06" db="UniProtKB">
        <authorList>
            <consortium name="WormBaseParasite"/>
        </authorList>
    </citation>
    <scope>IDENTIFICATION</scope>
</reference>
<evidence type="ECO:0000313" key="3">
    <source>
        <dbReference type="Proteomes" id="UP000279833"/>
    </source>
</evidence>
<evidence type="ECO:0000313" key="2">
    <source>
        <dbReference type="EMBL" id="VDP71939.1"/>
    </source>
</evidence>
<reference evidence="2 3" key="2">
    <citation type="submission" date="2018-11" db="EMBL/GenBank/DDBJ databases">
        <authorList>
            <consortium name="Pathogen Informatics"/>
        </authorList>
    </citation>
    <scope>NUCLEOTIDE SEQUENCE [LARGE SCALE GENOMIC DNA]</scope>
    <source>
        <strain evidence="2">Dakar</strain>
        <strain evidence="3">Dakar, Senegal</strain>
    </source>
</reference>
<dbReference type="WBParaSite" id="SCUD_0002035701-mRNA-1">
    <property type="protein sequence ID" value="SCUD_0002035701-mRNA-1"/>
    <property type="gene ID" value="SCUD_0002035701"/>
</dbReference>
<feature type="compositionally biased region" description="Polar residues" evidence="1">
    <location>
        <begin position="14"/>
        <end position="28"/>
    </location>
</feature>